<feature type="region of interest" description="Disordered" evidence="6">
    <location>
        <begin position="118"/>
        <end position="177"/>
    </location>
</feature>
<evidence type="ECO:0000313" key="8">
    <source>
        <dbReference type="EMBL" id="AWI84006.1"/>
    </source>
</evidence>
<keyword evidence="5" id="KW-0406">Ion transport</keyword>
<evidence type="ECO:0000256" key="1">
    <source>
        <dbReference type="ARBA" id="ARBA00011028"/>
    </source>
</evidence>
<name>A0A2U8HG62_9RHOB</name>
<dbReference type="Gene3D" id="3.40.50.1980">
    <property type="entry name" value="Nitrogenase molybdenum iron protein domain"/>
    <property type="match status" value="3"/>
</dbReference>
<feature type="compositionally biased region" description="Basic and acidic residues" evidence="6">
    <location>
        <begin position="123"/>
        <end position="176"/>
    </location>
</feature>
<evidence type="ECO:0000256" key="4">
    <source>
        <dbReference type="ARBA" id="ARBA00022729"/>
    </source>
</evidence>
<evidence type="ECO:0000256" key="5">
    <source>
        <dbReference type="ARBA" id="ARBA00022906"/>
    </source>
</evidence>
<keyword evidence="4 7" id="KW-0732">Signal</keyword>
<comment type="similarity">
    <text evidence="1">Belongs to the bacterial solute-binding protein 9 family.</text>
</comment>
<dbReference type="InterPro" id="IPR006127">
    <property type="entry name" value="ZnuA-like"/>
</dbReference>
<dbReference type="RefSeq" id="WP_108966466.1">
    <property type="nucleotide sequence ID" value="NZ_CP022189.1"/>
</dbReference>
<keyword evidence="5" id="KW-0864">Zinc transport</keyword>
<dbReference type="EMBL" id="CP022189">
    <property type="protein sequence ID" value="AWI84006.1"/>
    <property type="molecule type" value="Genomic_DNA"/>
</dbReference>
<feature type="chain" id="PRO_5016058463" description="High-affinity zinc uptake system protein ZnuA" evidence="7">
    <location>
        <begin position="18"/>
        <end position="342"/>
    </location>
</feature>
<dbReference type="AlphaFoldDB" id="A0A2U8HG62"/>
<dbReference type="GO" id="GO:0046872">
    <property type="term" value="F:metal ion binding"/>
    <property type="evidence" value="ECO:0007669"/>
    <property type="project" value="InterPro"/>
</dbReference>
<accession>A0A2U8HG62</accession>
<gene>
    <name evidence="8" type="ORF">CEW88_10135</name>
</gene>
<evidence type="ECO:0000256" key="3">
    <source>
        <dbReference type="ARBA" id="ARBA00022448"/>
    </source>
</evidence>
<keyword evidence="3" id="KW-0813">Transport</keyword>
<sequence>MYRSLLPALLLASPAFAEVPKVVTDIAPVQGLVASVMGDLGTPDLLIPASASPHSHALKPSEARALQQADLVFWIGEELSPDLARKIDSIAQAGSAVSLFDLPGTRHLAARNDVLFAEPGAQGDHDHGGHDEEAHDHDAHDDHGHGEHSHDDHAHEDHHDHGHEAGGHHHEGDDPHAWLSVDNAATWLTAIAESLAAQDPENAQTYAANAEAAQARIAEARAAAEATLAPVKDNHFVVFHDAFQYYEDSFGLTVLGAISLSDATTPSPARLDALRDALSGAAAACVFAEPQFDPRLIAAVTEGAGTPVAEIDPLGATLEAGPGFYPALIEDMAQRIADCAAQ</sequence>
<dbReference type="Proteomes" id="UP000244915">
    <property type="component" value="Chromosome 1"/>
</dbReference>
<proteinExistence type="inferred from homology"/>
<dbReference type="PANTHER" id="PTHR42953:SF3">
    <property type="entry name" value="HIGH-AFFINITY ZINC UPTAKE SYSTEM PROTEIN ZNUA"/>
    <property type="match status" value="1"/>
</dbReference>
<evidence type="ECO:0000313" key="9">
    <source>
        <dbReference type="Proteomes" id="UP000244915"/>
    </source>
</evidence>
<dbReference type="Pfam" id="PF01297">
    <property type="entry name" value="ZnuA"/>
    <property type="match status" value="1"/>
</dbReference>
<evidence type="ECO:0000256" key="7">
    <source>
        <dbReference type="SAM" id="SignalP"/>
    </source>
</evidence>
<evidence type="ECO:0000256" key="2">
    <source>
        <dbReference type="ARBA" id="ARBA00015915"/>
    </source>
</evidence>
<dbReference type="GO" id="GO:0006829">
    <property type="term" value="P:zinc ion transport"/>
    <property type="evidence" value="ECO:0007669"/>
    <property type="project" value="UniProtKB-KW"/>
</dbReference>
<organism evidence="8 9">
    <name type="scientific">Alloyangia pacifica</name>
    <dbReference type="NCBI Taxonomy" id="311180"/>
    <lineage>
        <taxon>Bacteria</taxon>
        <taxon>Pseudomonadati</taxon>
        <taxon>Pseudomonadota</taxon>
        <taxon>Alphaproteobacteria</taxon>
        <taxon>Rhodobacterales</taxon>
        <taxon>Roseobacteraceae</taxon>
        <taxon>Alloyangia</taxon>
    </lineage>
</organism>
<dbReference type="InterPro" id="IPR050492">
    <property type="entry name" value="Bact_metal-bind_prot9"/>
</dbReference>
<dbReference type="OrthoDB" id="7346865at2"/>
<protein>
    <recommendedName>
        <fullName evidence="2">High-affinity zinc uptake system protein ZnuA</fullName>
    </recommendedName>
</protein>
<dbReference type="PANTHER" id="PTHR42953">
    <property type="entry name" value="HIGH-AFFINITY ZINC UPTAKE SYSTEM PROTEIN ZNUA-RELATED"/>
    <property type="match status" value="1"/>
</dbReference>
<reference evidence="8 9" key="1">
    <citation type="submission" date="2017-06" db="EMBL/GenBank/DDBJ databases">
        <title>Yangia sp. YSBP01 complete genome sequence.</title>
        <authorList>
            <person name="Woo J.-H."/>
            <person name="Kim H.-S."/>
        </authorList>
    </citation>
    <scope>NUCLEOTIDE SEQUENCE [LARGE SCALE GENOMIC DNA]</scope>
    <source>
        <strain evidence="8 9">YSBP01</strain>
    </source>
</reference>
<dbReference type="KEGG" id="ypac:CEW88_10135"/>
<evidence type="ECO:0000256" key="6">
    <source>
        <dbReference type="SAM" id="MobiDB-lite"/>
    </source>
</evidence>
<keyword evidence="5" id="KW-0862">Zinc</keyword>
<feature type="signal peptide" evidence="7">
    <location>
        <begin position="1"/>
        <end position="17"/>
    </location>
</feature>
<dbReference type="SUPFAM" id="SSF53807">
    <property type="entry name" value="Helical backbone' metal receptor"/>
    <property type="match status" value="1"/>
</dbReference>